<dbReference type="RefSeq" id="WP_072848280.1">
    <property type="nucleotide sequence ID" value="NZ_FQVI01000001.1"/>
</dbReference>
<dbReference type="SUPFAM" id="SSF50249">
    <property type="entry name" value="Nucleic acid-binding proteins"/>
    <property type="match status" value="1"/>
</dbReference>
<evidence type="ECO:0000256" key="1">
    <source>
        <dbReference type="ARBA" id="ARBA00022490"/>
    </source>
</evidence>
<dbReference type="InterPro" id="IPR027417">
    <property type="entry name" value="P-loop_NTPase"/>
</dbReference>
<dbReference type="InterPro" id="IPR012340">
    <property type="entry name" value="NA-bd_OB-fold"/>
</dbReference>
<dbReference type="HAMAP" id="MF_01820">
    <property type="entry name" value="GTPase_RsgA"/>
    <property type="match status" value="1"/>
</dbReference>
<dbReference type="EMBL" id="FQVI01000001">
    <property type="protein sequence ID" value="SHE33140.1"/>
    <property type="molecule type" value="Genomic_DNA"/>
</dbReference>
<feature type="binding site" evidence="10">
    <location>
        <position position="260"/>
    </location>
    <ligand>
        <name>Zn(2+)</name>
        <dbReference type="ChEBI" id="CHEBI:29105"/>
    </ligand>
</feature>
<evidence type="ECO:0000313" key="14">
    <source>
        <dbReference type="Proteomes" id="UP000184245"/>
    </source>
</evidence>
<dbReference type="Gene3D" id="3.40.50.300">
    <property type="entry name" value="P-loop containing nucleotide triphosphate hydrolases"/>
    <property type="match status" value="1"/>
</dbReference>
<dbReference type="GO" id="GO:0019843">
    <property type="term" value="F:rRNA binding"/>
    <property type="evidence" value="ECO:0007669"/>
    <property type="project" value="UniProtKB-KW"/>
</dbReference>
<keyword evidence="8 10" id="KW-0694">RNA-binding</keyword>
<feature type="binding site" evidence="10">
    <location>
        <position position="254"/>
    </location>
    <ligand>
        <name>Zn(2+)</name>
        <dbReference type="ChEBI" id="CHEBI:29105"/>
    </ligand>
</feature>
<comment type="function">
    <text evidence="10">One of several proteins that assist in the late maturation steps of the functional core of the 30S ribosomal subunit. Helps release RbfA from mature subunits. May play a role in the assembly of ribosomal proteins into the subunit. Circularly permuted GTPase that catalyzes slow GTP hydrolysis, GTPase activity is stimulated by the 30S ribosomal subunit.</text>
</comment>
<keyword evidence="6 10" id="KW-0378">Hydrolase</keyword>
<evidence type="ECO:0000256" key="7">
    <source>
        <dbReference type="ARBA" id="ARBA00022833"/>
    </source>
</evidence>
<organism evidence="13 14">
    <name type="scientific">Lactonifactor longoviformis DSM 17459</name>
    <dbReference type="NCBI Taxonomy" id="1122155"/>
    <lineage>
        <taxon>Bacteria</taxon>
        <taxon>Bacillati</taxon>
        <taxon>Bacillota</taxon>
        <taxon>Clostridia</taxon>
        <taxon>Eubacteriales</taxon>
        <taxon>Clostridiaceae</taxon>
        <taxon>Lactonifactor</taxon>
    </lineage>
</organism>
<keyword evidence="9 10" id="KW-0342">GTP-binding</keyword>
<accession>A0A1M4SLQ0</accession>
<dbReference type="CDD" id="cd04466">
    <property type="entry name" value="S1_YloQ_GTPase"/>
    <property type="match status" value="1"/>
</dbReference>
<feature type="binding site" evidence="10">
    <location>
        <begin position="114"/>
        <end position="117"/>
    </location>
    <ligand>
        <name>GTP</name>
        <dbReference type="ChEBI" id="CHEBI:37565"/>
    </ligand>
</feature>
<dbReference type="SUPFAM" id="SSF52540">
    <property type="entry name" value="P-loop containing nucleoside triphosphate hydrolases"/>
    <property type="match status" value="1"/>
</dbReference>
<dbReference type="PROSITE" id="PS50936">
    <property type="entry name" value="ENGC_GTPASE"/>
    <property type="match status" value="1"/>
</dbReference>
<dbReference type="GO" id="GO:0042274">
    <property type="term" value="P:ribosomal small subunit biogenesis"/>
    <property type="evidence" value="ECO:0007669"/>
    <property type="project" value="UniProtKB-UniRule"/>
</dbReference>
<dbReference type="GO" id="GO:0046872">
    <property type="term" value="F:metal ion binding"/>
    <property type="evidence" value="ECO:0007669"/>
    <property type="project" value="UniProtKB-KW"/>
</dbReference>
<dbReference type="PROSITE" id="PS51721">
    <property type="entry name" value="G_CP"/>
    <property type="match status" value="1"/>
</dbReference>
<evidence type="ECO:0000259" key="12">
    <source>
        <dbReference type="PROSITE" id="PS51721"/>
    </source>
</evidence>
<keyword evidence="14" id="KW-1185">Reference proteome</keyword>
<dbReference type="Pfam" id="PF03193">
    <property type="entry name" value="RsgA_GTPase"/>
    <property type="match status" value="1"/>
</dbReference>
<keyword evidence="7 10" id="KW-0862">Zinc</keyword>
<dbReference type="PANTHER" id="PTHR32120:SF11">
    <property type="entry name" value="SMALL RIBOSOMAL SUBUNIT BIOGENESIS GTPASE RSGA 1, MITOCHONDRIAL-RELATED"/>
    <property type="match status" value="1"/>
</dbReference>
<dbReference type="InterPro" id="IPR031944">
    <property type="entry name" value="RsgA_N"/>
</dbReference>
<evidence type="ECO:0000256" key="4">
    <source>
        <dbReference type="ARBA" id="ARBA00022730"/>
    </source>
</evidence>
<proteinExistence type="inferred from homology"/>
<evidence type="ECO:0000313" key="13">
    <source>
        <dbReference type="EMBL" id="SHE33140.1"/>
    </source>
</evidence>
<dbReference type="InterPro" id="IPR004881">
    <property type="entry name" value="Ribosome_biogen_GTPase_RsgA"/>
</dbReference>
<dbReference type="GO" id="GO:0005525">
    <property type="term" value="F:GTP binding"/>
    <property type="evidence" value="ECO:0007669"/>
    <property type="project" value="UniProtKB-UniRule"/>
</dbReference>
<evidence type="ECO:0000256" key="3">
    <source>
        <dbReference type="ARBA" id="ARBA00022723"/>
    </source>
</evidence>
<reference evidence="13 14" key="1">
    <citation type="submission" date="2016-11" db="EMBL/GenBank/DDBJ databases">
        <authorList>
            <person name="Jaros S."/>
            <person name="Januszkiewicz K."/>
            <person name="Wedrychowicz H."/>
        </authorList>
    </citation>
    <scope>NUCLEOTIDE SEQUENCE [LARGE SCALE GENOMIC DNA]</scope>
    <source>
        <strain evidence="13 14">DSM 17459</strain>
    </source>
</reference>
<dbReference type="Gene3D" id="1.10.40.50">
    <property type="entry name" value="Probable gtpase engc, domain 3"/>
    <property type="match status" value="1"/>
</dbReference>
<dbReference type="GO" id="GO:0005737">
    <property type="term" value="C:cytoplasm"/>
    <property type="evidence" value="ECO:0007669"/>
    <property type="project" value="UniProtKB-SubCell"/>
</dbReference>
<keyword evidence="5 10" id="KW-0547">Nucleotide-binding</keyword>
<keyword evidence="2 10" id="KW-0690">Ribosome biogenesis</keyword>
<feature type="binding site" evidence="10">
    <location>
        <position position="252"/>
    </location>
    <ligand>
        <name>Zn(2+)</name>
        <dbReference type="ChEBI" id="CHEBI:29105"/>
    </ligand>
</feature>
<dbReference type="OrthoDB" id="9809485at2"/>
<dbReference type="STRING" id="1122155.SAMN02745158_00160"/>
<dbReference type="Proteomes" id="UP000184245">
    <property type="component" value="Unassembled WGS sequence"/>
</dbReference>
<dbReference type="EC" id="3.6.1.-" evidence="10"/>
<dbReference type="PANTHER" id="PTHR32120">
    <property type="entry name" value="SMALL RIBOSOMAL SUBUNIT BIOGENESIS GTPASE RSGA"/>
    <property type="match status" value="1"/>
</dbReference>
<dbReference type="Pfam" id="PF16745">
    <property type="entry name" value="RsgA_N"/>
    <property type="match status" value="1"/>
</dbReference>
<evidence type="ECO:0000256" key="9">
    <source>
        <dbReference type="ARBA" id="ARBA00023134"/>
    </source>
</evidence>
<name>A0A1M4SLQ0_9CLOT</name>
<feature type="domain" description="EngC GTPase" evidence="11">
    <location>
        <begin position="74"/>
        <end position="221"/>
    </location>
</feature>
<keyword evidence="4 10" id="KW-0699">rRNA-binding</keyword>
<dbReference type="NCBIfam" id="TIGR00157">
    <property type="entry name" value="ribosome small subunit-dependent GTPase A"/>
    <property type="match status" value="1"/>
</dbReference>
<dbReference type="InterPro" id="IPR010914">
    <property type="entry name" value="RsgA_GTPase_dom"/>
</dbReference>
<dbReference type="Gene3D" id="2.40.50.140">
    <property type="entry name" value="Nucleic acid-binding proteins"/>
    <property type="match status" value="1"/>
</dbReference>
<dbReference type="AlphaFoldDB" id="A0A1M4SLQ0"/>
<feature type="binding site" evidence="10">
    <location>
        <begin position="165"/>
        <end position="173"/>
    </location>
    <ligand>
        <name>GTP</name>
        <dbReference type="ChEBI" id="CHEBI:37565"/>
    </ligand>
</feature>
<evidence type="ECO:0000256" key="8">
    <source>
        <dbReference type="ARBA" id="ARBA00022884"/>
    </source>
</evidence>
<evidence type="ECO:0000256" key="6">
    <source>
        <dbReference type="ARBA" id="ARBA00022801"/>
    </source>
</evidence>
<evidence type="ECO:0000256" key="5">
    <source>
        <dbReference type="ARBA" id="ARBA00022741"/>
    </source>
</evidence>
<comment type="subcellular location">
    <subcellularLocation>
        <location evidence="10">Cytoplasm</location>
    </subcellularLocation>
</comment>
<protein>
    <recommendedName>
        <fullName evidence="10">Small ribosomal subunit biogenesis GTPase RsgA</fullName>
        <ecNumber evidence="10">3.6.1.-</ecNumber>
    </recommendedName>
</protein>
<dbReference type="GO" id="GO:0003924">
    <property type="term" value="F:GTPase activity"/>
    <property type="evidence" value="ECO:0007669"/>
    <property type="project" value="UniProtKB-UniRule"/>
</dbReference>
<comment type="cofactor">
    <cofactor evidence="10">
        <name>Zn(2+)</name>
        <dbReference type="ChEBI" id="CHEBI:29105"/>
    </cofactor>
    <text evidence="10">Binds 1 zinc ion per subunit.</text>
</comment>
<evidence type="ECO:0000256" key="2">
    <source>
        <dbReference type="ARBA" id="ARBA00022517"/>
    </source>
</evidence>
<comment type="subunit">
    <text evidence="10">Monomer. Associates with 30S ribosomal subunit, binds 16S rRNA.</text>
</comment>
<evidence type="ECO:0000259" key="11">
    <source>
        <dbReference type="PROSITE" id="PS50936"/>
    </source>
</evidence>
<feature type="binding site" evidence="10">
    <location>
        <position position="247"/>
    </location>
    <ligand>
        <name>Zn(2+)</name>
        <dbReference type="ChEBI" id="CHEBI:29105"/>
    </ligand>
</feature>
<sequence length="292" mass="32804">MQGKIVKGIAGFYYIHVAESGIYECKAKGIFRKEKKKPLVGDDVIIEVLDEENRVGNLVEILPRRNELIRPAVANVDQAMVIFAAQEPKPNFSLLDRFLISMEKQGIPTKICINKKDLVTGEELELLISEYKKCGYEVFTTSAEQEEGVEQMSALLKGKTTVVAGPSGVGKSSLTNLVQHGVEMETGAISQKLGRGKHTTRHSQLIQIDEGTYIMDTPGFSSLYVADMEKEELKDYFIEFAPYEGACRFQGCSHTHEPGCAVKEALDKGELSRIRYANYVEFYEELKDKRRY</sequence>
<comment type="similarity">
    <text evidence="10">Belongs to the TRAFAC class YlqF/YawG GTPase family. RsgA subfamily.</text>
</comment>
<keyword evidence="3 10" id="KW-0479">Metal-binding</keyword>
<dbReference type="CDD" id="cd01854">
    <property type="entry name" value="YjeQ_EngC"/>
    <property type="match status" value="1"/>
</dbReference>
<keyword evidence="1 10" id="KW-0963">Cytoplasm</keyword>
<dbReference type="InterPro" id="IPR030378">
    <property type="entry name" value="G_CP_dom"/>
</dbReference>
<gene>
    <name evidence="10" type="primary">rsgA</name>
    <name evidence="13" type="ORF">SAMN02745158_00160</name>
</gene>
<evidence type="ECO:0000256" key="10">
    <source>
        <dbReference type="HAMAP-Rule" id="MF_01820"/>
    </source>
</evidence>
<feature type="domain" description="CP-type G" evidence="12">
    <location>
        <begin position="65"/>
        <end position="223"/>
    </location>
</feature>